<keyword evidence="5 9" id="KW-0418">Kinase</keyword>
<evidence type="ECO:0000256" key="3">
    <source>
        <dbReference type="ARBA" id="ARBA00022679"/>
    </source>
</evidence>
<dbReference type="KEGG" id="afs:AFR_34300"/>
<dbReference type="eggNOG" id="COG0515">
    <property type="taxonomic scope" value="Bacteria"/>
</dbReference>
<feature type="domain" description="Protein kinase" evidence="8">
    <location>
        <begin position="10"/>
        <end position="277"/>
    </location>
</feature>
<dbReference type="Pfam" id="PF00069">
    <property type="entry name" value="Pkinase"/>
    <property type="match status" value="1"/>
</dbReference>
<keyword evidence="6 7" id="KW-0067">ATP-binding</keyword>
<keyword evidence="10" id="KW-1185">Reference proteome</keyword>
<protein>
    <recommendedName>
        <fullName evidence="1">non-specific serine/threonine protein kinase</fullName>
        <ecNumber evidence="1">2.7.11.1</ecNumber>
    </recommendedName>
</protein>
<evidence type="ECO:0000256" key="6">
    <source>
        <dbReference type="ARBA" id="ARBA00022840"/>
    </source>
</evidence>
<dbReference type="EC" id="2.7.11.1" evidence="1"/>
<dbReference type="HOGENOM" id="CLU_000288_63_44_11"/>
<keyword evidence="3" id="KW-0808">Transferase</keyword>
<feature type="binding site" evidence="7">
    <location>
        <position position="39"/>
    </location>
    <ligand>
        <name>ATP</name>
        <dbReference type="ChEBI" id="CHEBI:30616"/>
    </ligand>
</feature>
<dbReference type="SUPFAM" id="SSF56112">
    <property type="entry name" value="Protein kinase-like (PK-like)"/>
    <property type="match status" value="1"/>
</dbReference>
<dbReference type="STRING" id="1246995.AFR_34300"/>
<reference evidence="9 10" key="1">
    <citation type="journal article" date="2014" name="J. Biotechnol.">
        <title>Complete genome sequence of the actinobacterium Actinoplanes friuliensis HAG 010964, producer of the lipopeptide antibiotic friulimycin.</title>
        <authorList>
            <person name="Ruckert C."/>
            <person name="Szczepanowski R."/>
            <person name="Albersmeier A."/>
            <person name="Goesmann A."/>
            <person name="Fischer N."/>
            <person name="Steinkamper A."/>
            <person name="Puhler A."/>
            <person name="Biener R."/>
            <person name="Schwartz D."/>
            <person name="Kalinowski J."/>
        </authorList>
    </citation>
    <scope>NUCLEOTIDE SEQUENCE [LARGE SCALE GENOMIC DNA]</scope>
    <source>
        <strain evidence="9 10">DSM 7358</strain>
    </source>
</reference>
<dbReference type="InterPro" id="IPR008271">
    <property type="entry name" value="Ser/Thr_kinase_AS"/>
</dbReference>
<dbReference type="GO" id="GO:0005524">
    <property type="term" value="F:ATP binding"/>
    <property type="evidence" value="ECO:0007669"/>
    <property type="project" value="UniProtKB-UniRule"/>
</dbReference>
<name>U5W7F9_9ACTN</name>
<dbReference type="PANTHER" id="PTHR43289:SF6">
    <property type="entry name" value="SERINE_THREONINE-PROTEIN KINASE NEKL-3"/>
    <property type="match status" value="1"/>
</dbReference>
<dbReference type="InterPro" id="IPR000719">
    <property type="entry name" value="Prot_kinase_dom"/>
</dbReference>
<evidence type="ECO:0000256" key="2">
    <source>
        <dbReference type="ARBA" id="ARBA00022527"/>
    </source>
</evidence>
<evidence type="ECO:0000256" key="5">
    <source>
        <dbReference type="ARBA" id="ARBA00022777"/>
    </source>
</evidence>
<accession>U5W7F9</accession>
<dbReference type="Proteomes" id="UP000017746">
    <property type="component" value="Chromosome"/>
</dbReference>
<dbReference type="SMART" id="SM00220">
    <property type="entry name" value="S_TKc"/>
    <property type="match status" value="1"/>
</dbReference>
<dbReference type="InterPro" id="IPR011009">
    <property type="entry name" value="Kinase-like_dom_sf"/>
</dbReference>
<dbReference type="PATRIC" id="fig|1246995.3.peg.6940"/>
<dbReference type="PANTHER" id="PTHR43289">
    <property type="entry name" value="MITOGEN-ACTIVATED PROTEIN KINASE KINASE KINASE 20-RELATED"/>
    <property type="match status" value="1"/>
</dbReference>
<evidence type="ECO:0000256" key="4">
    <source>
        <dbReference type="ARBA" id="ARBA00022741"/>
    </source>
</evidence>
<dbReference type="OrthoDB" id="5241055at2"/>
<dbReference type="CDD" id="cd14014">
    <property type="entry name" value="STKc_PknB_like"/>
    <property type="match status" value="1"/>
</dbReference>
<organism evidence="9 10">
    <name type="scientific">Actinoplanes friuliensis DSM 7358</name>
    <dbReference type="NCBI Taxonomy" id="1246995"/>
    <lineage>
        <taxon>Bacteria</taxon>
        <taxon>Bacillati</taxon>
        <taxon>Actinomycetota</taxon>
        <taxon>Actinomycetes</taxon>
        <taxon>Micromonosporales</taxon>
        <taxon>Micromonosporaceae</taxon>
        <taxon>Actinoplanes</taxon>
    </lineage>
</organism>
<evidence type="ECO:0000313" key="9">
    <source>
        <dbReference type="EMBL" id="AGZ45118.1"/>
    </source>
</evidence>
<dbReference type="InterPro" id="IPR017441">
    <property type="entry name" value="Protein_kinase_ATP_BS"/>
</dbReference>
<dbReference type="Gene3D" id="3.30.200.20">
    <property type="entry name" value="Phosphorylase Kinase, domain 1"/>
    <property type="match status" value="1"/>
</dbReference>
<evidence type="ECO:0000313" key="10">
    <source>
        <dbReference type="Proteomes" id="UP000017746"/>
    </source>
</evidence>
<dbReference type="AlphaFoldDB" id="U5W7F9"/>
<dbReference type="PROSITE" id="PS50011">
    <property type="entry name" value="PROTEIN_KINASE_DOM"/>
    <property type="match status" value="1"/>
</dbReference>
<dbReference type="PROSITE" id="PS00108">
    <property type="entry name" value="PROTEIN_KINASE_ST"/>
    <property type="match status" value="1"/>
</dbReference>
<proteinExistence type="predicted"/>
<dbReference type="EMBL" id="CP006272">
    <property type="protein sequence ID" value="AGZ45118.1"/>
    <property type="molecule type" value="Genomic_DNA"/>
</dbReference>
<keyword evidence="2 9" id="KW-0723">Serine/threonine-protein kinase</keyword>
<keyword evidence="4 7" id="KW-0547">Nucleotide-binding</keyword>
<evidence type="ECO:0000256" key="1">
    <source>
        <dbReference type="ARBA" id="ARBA00012513"/>
    </source>
</evidence>
<evidence type="ECO:0000259" key="8">
    <source>
        <dbReference type="PROSITE" id="PS50011"/>
    </source>
</evidence>
<dbReference type="RefSeq" id="WP_023561455.1">
    <property type="nucleotide sequence ID" value="NC_022657.1"/>
</dbReference>
<evidence type="ECO:0000256" key="7">
    <source>
        <dbReference type="PROSITE-ProRule" id="PRU10141"/>
    </source>
</evidence>
<dbReference type="GO" id="GO:0004674">
    <property type="term" value="F:protein serine/threonine kinase activity"/>
    <property type="evidence" value="ECO:0007669"/>
    <property type="project" value="UniProtKB-KW"/>
</dbReference>
<dbReference type="PROSITE" id="PS00107">
    <property type="entry name" value="PROTEIN_KINASE_ATP"/>
    <property type="match status" value="1"/>
</dbReference>
<dbReference type="Gene3D" id="1.10.510.10">
    <property type="entry name" value="Transferase(Phosphotransferase) domain 1"/>
    <property type="match status" value="1"/>
</dbReference>
<sequence length="440" mass="46217">MSVPARIGRYRVTRRLGSGAFATVWLAEDDALKSSVAIKVLADNWAHHPDVRARFEQEAQVLRRADSERLVRIHDVDELPDGRPYQVMTYAAGGTLAERLDAGPLPVREALRIAAEIAHAVTDLHESGVLHRDLKPSNILFATVRGSERLLVADLGLAKAIAHASGFTVVAGTPGYMAPEQHLPGGGLDVRADVHAVGAMTYQMLTGRTPQAGAPPPSKLRAGVSKQVDRIVLRALNAERDRRWPTAASFAAALDDARGASPFRRRSRVLLSAGLLVAVAGTVALGGSATAAEGWTRVADATGVLSVAVPDAWADQLIDGGWDPAAVGLAAGPAPGLLVGSDLPRWPDTASRNPGVFAGVSATMRGARLPVHAGCTRLPARAVTASGLTGAVQRWTNCPGTPVSYSEAALLSSGGDGVYVQIRQADDVDRTDQILAGLRY</sequence>
<gene>
    <name evidence="9" type="ORF">AFR_34300</name>
</gene>